<protein>
    <submittedName>
        <fullName evidence="1">Uncharacterized protein</fullName>
    </submittedName>
</protein>
<organism evidence="1 2">
    <name type="scientific">Russula ochroleuca</name>
    <dbReference type="NCBI Taxonomy" id="152965"/>
    <lineage>
        <taxon>Eukaryota</taxon>
        <taxon>Fungi</taxon>
        <taxon>Dikarya</taxon>
        <taxon>Basidiomycota</taxon>
        <taxon>Agaricomycotina</taxon>
        <taxon>Agaricomycetes</taxon>
        <taxon>Russulales</taxon>
        <taxon>Russulaceae</taxon>
        <taxon>Russula</taxon>
    </lineage>
</organism>
<feature type="non-terminal residue" evidence="1">
    <location>
        <position position="1"/>
    </location>
</feature>
<dbReference type="Proteomes" id="UP000759537">
    <property type="component" value="Unassembled WGS sequence"/>
</dbReference>
<gene>
    <name evidence="1" type="ORF">DFH94DRAFT_633113</name>
</gene>
<dbReference type="EMBL" id="WHVB01000011">
    <property type="protein sequence ID" value="KAF8478400.1"/>
    <property type="molecule type" value="Genomic_DNA"/>
</dbReference>
<dbReference type="OrthoDB" id="2790258at2759"/>
<comment type="caution">
    <text evidence="1">The sequence shown here is derived from an EMBL/GenBank/DDBJ whole genome shotgun (WGS) entry which is preliminary data.</text>
</comment>
<proteinExistence type="predicted"/>
<reference evidence="1" key="1">
    <citation type="submission" date="2019-10" db="EMBL/GenBank/DDBJ databases">
        <authorList>
            <consortium name="DOE Joint Genome Institute"/>
            <person name="Kuo A."/>
            <person name="Miyauchi S."/>
            <person name="Kiss E."/>
            <person name="Drula E."/>
            <person name="Kohler A."/>
            <person name="Sanchez-Garcia M."/>
            <person name="Andreopoulos B."/>
            <person name="Barry K.W."/>
            <person name="Bonito G."/>
            <person name="Buee M."/>
            <person name="Carver A."/>
            <person name="Chen C."/>
            <person name="Cichocki N."/>
            <person name="Clum A."/>
            <person name="Culley D."/>
            <person name="Crous P.W."/>
            <person name="Fauchery L."/>
            <person name="Girlanda M."/>
            <person name="Hayes R."/>
            <person name="Keri Z."/>
            <person name="LaButti K."/>
            <person name="Lipzen A."/>
            <person name="Lombard V."/>
            <person name="Magnuson J."/>
            <person name="Maillard F."/>
            <person name="Morin E."/>
            <person name="Murat C."/>
            <person name="Nolan M."/>
            <person name="Ohm R."/>
            <person name="Pangilinan J."/>
            <person name="Pereira M."/>
            <person name="Perotto S."/>
            <person name="Peter M."/>
            <person name="Riley R."/>
            <person name="Sitrit Y."/>
            <person name="Stielow B."/>
            <person name="Szollosi G."/>
            <person name="Zifcakova L."/>
            <person name="Stursova M."/>
            <person name="Spatafora J.W."/>
            <person name="Tedersoo L."/>
            <person name="Vaario L.-M."/>
            <person name="Yamada A."/>
            <person name="Yan M."/>
            <person name="Wang P."/>
            <person name="Xu J."/>
            <person name="Bruns T."/>
            <person name="Baldrian P."/>
            <person name="Vilgalys R."/>
            <person name="Henrissat B."/>
            <person name="Grigoriev I.V."/>
            <person name="Hibbett D."/>
            <person name="Nagy L.G."/>
            <person name="Martin F.M."/>
        </authorList>
    </citation>
    <scope>NUCLEOTIDE SEQUENCE</scope>
    <source>
        <strain evidence="1">Prilba</strain>
    </source>
</reference>
<evidence type="ECO:0000313" key="2">
    <source>
        <dbReference type="Proteomes" id="UP000759537"/>
    </source>
</evidence>
<sequence>TIKVKPLQLLQDVSTRWDSVYFMINRLHELQPAVDHFLALPNHGDLAKFRITPQEWKVMEDFEMILSVPHRVQQIMSEKGMPILSGAIPAFEMFMTKWEQLSDKHPHLKPFIQPGLDWAYEYYKHMDRTTVYIVAMCE</sequence>
<dbReference type="InterPro" id="IPR012337">
    <property type="entry name" value="RNaseH-like_sf"/>
</dbReference>
<accession>A0A9P5MTL1</accession>
<dbReference type="AlphaFoldDB" id="A0A9P5MTL1"/>
<keyword evidence="2" id="KW-1185">Reference proteome</keyword>
<reference evidence="1" key="2">
    <citation type="journal article" date="2020" name="Nat. Commun.">
        <title>Large-scale genome sequencing of mycorrhizal fungi provides insights into the early evolution of symbiotic traits.</title>
        <authorList>
            <person name="Miyauchi S."/>
            <person name="Kiss E."/>
            <person name="Kuo A."/>
            <person name="Drula E."/>
            <person name="Kohler A."/>
            <person name="Sanchez-Garcia M."/>
            <person name="Morin E."/>
            <person name="Andreopoulos B."/>
            <person name="Barry K.W."/>
            <person name="Bonito G."/>
            <person name="Buee M."/>
            <person name="Carver A."/>
            <person name="Chen C."/>
            <person name="Cichocki N."/>
            <person name="Clum A."/>
            <person name="Culley D."/>
            <person name="Crous P.W."/>
            <person name="Fauchery L."/>
            <person name="Girlanda M."/>
            <person name="Hayes R.D."/>
            <person name="Keri Z."/>
            <person name="LaButti K."/>
            <person name="Lipzen A."/>
            <person name="Lombard V."/>
            <person name="Magnuson J."/>
            <person name="Maillard F."/>
            <person name="Murat C."/>
            <person name="Nolan M."/>
            <person name="Ohm R.A."/>
            <person name="Pangilinan J."/>
            <person name="Pereira M.F."/>
            <person name="Perotto S."/>
            <person name="Peter M."/>
            <person name="Pfister S."/>
            <person name="Riley R."/>
            <person name="Sitrit Y."/>
            <person name="Stielow J.B."/>
            <person name="Szollosi G."/>
            <person name="Zifcakova L."/>
            <person name="Stursova M."/>
            <person name="Spatafora J.W."/>
            <person name="Tedersoo L."/>
            <person name="Vaario L.M."/>
            <person name="Yamada A."/>
            <person name="Yan M."/>
            <person name="Wang P."/>
            <person name="Xu J."/>
            <person name="Bruns T."/>
            <person name="Baldrian P."/>
            <person name="Vilgalys R."/>
            <person name="Dunand C."/>
            <person name="Henrissat B."/>
            <person name="Grigoriev I.V."/>
            <person name="Hibbett D."/>
            <person name="Nagy L.G."/>
            <person name="Martin F.M."/>
        </authorList>
    </citation>
    <scope>NUCLEOTIDE SEQUENCE</scope>
    <source>
        <strain evidence="1">Prilba</strain>
    </source>
</reference>
<dbReference type="SUPFAM" id="SSF53098">
    <property type="entry name" value="Ribonuclease H-like"/>
    <property type="match status" value="1"/>
</dbReference>
<evidence type="ECO:0000313" key="1">
    <source>
        <dbReference type="EMBL" id="KAF8478400.1"/>
    </source>
</evidence>
<name>A0A9P5MTL1_9AGAM</name>